<evidence type="ECO:0000259" key="4">
    <source>
        <dbReference type="PROSITE" id="PS51987"/>
    </source>
</evidence>
<name>A0A1X9NQ17_9GAMM</name>
<dbReference type="PROSITE" id="PS51987">
    <property type="entry name" value="GS_CATALYTIC"/>
    <property type="match status" value="1"/>
</dbReference>
<dbReference type="PANTHER" id="PTHR43785">
    <property type="entry name" value="GAMMA-GLUTAMYLPUTRESCINE SYNTHETASE"/>
    <property type="match status" value="1"/>
</dbReference>
<dbReference type="GO" id="GO:0006598">
    <property type="term" value="P:polyamine catabolic process"/>
    <property type="evidence" value="ECO:0007669"/>
    <property type="project" value="TreeGrafter"/>
</dbReference>
<proteinExistence type="inferred from homology"/>
<dbReference type="PANTHER" id="PTHR43785:SF12">
    <property type="entry name" value="TYPE-1 GLUTAMINE SYNTHETASE 2"/>
    <property type="match status" value="1"/>
</dbReference>
<dbReference type="Pfam" id="PF00120">
    <property type="entry name" value="Gln-synt_C"/>
    <property type="match status" value="1"/>
</dbReference>
<dbReference type="InterPro" id="IPR014746">
    <property type="entry name" value="Gln_synth/guanido_kin_cat_dom"/>
</dbReference>
<protein>
    <submittedName>
        <fullName evidence="5">Glutamine synthetase</fullName>
    </submittedName>
</protein>
<gene>
    <name evidence="5" type="ORF">BST96_18745</name>
</gene>
<dbReference type="EMBL" id="CP019343">
    <property type="protein sequence ID" value="ARN75953.1"/>
    <property type="molecule type" value="Genomic_DNA"/>
</dbReference>
<dbReference type="GO" id="GO:0004356">
    <property type="term" value="F:glutamine synthetase activity"/>
    <property type="evidence" value="ECO:0007669"/>
    <property type="project" value="InterPro"/>
</dbReference>
<evidence type="ECO:0000313" key="6">
    <source>
        <dbReference type="Proteomes" id="UP000193450"/>
    </source>
</evidence>
<accession>A0A1X9NQ17</accession>
<dbReference type="Gene3D" id="3.30.590.10">
    <property type="entry name" value="Glutamine synthetase/guanido kinase, catalytic domain"/>
    <property type="match status" value="1"/>
</dbReference>
<comment type="similarity">
    <text evidence="2 3">Belongs to the glutamine synthetase family.</text>
</comment>
<evidence type="ECO:0000313" key="5">
    <source>
        <dbReference type="EMBL" id="ARN75953.1"/>
    </source>
</evidence>
<organism evidence="5 6">
    <name type="scientific">Oceanicoccus sagamiensis</name>
    <dbReference type="NCBI Taxonomy" id="716816"/>
    <lineage>
        <taxon>Bacteria</taxon>
        <taxon>Pseudomonadati</taxon>
        <taxon>Pseudomonadota</taxon>
        <taxon>Gammaproteobacteria</taxon>
        <taxon>Cellvibrionales</taxon>
        <taxon>Spongiibacteraceae</taxon>
        <taxon>Oceanicoccus</taxon>
    </lineage>
</organism>
<dbReference type="GO" id="GO:0006542">
    <property type="term" value="P:glutamine biosynthetic process"/>
    <property type="evidence" value="ECO:0007669"/>
    <property type="project" value="InterPro"/>
</dbReference>
<dbReference type="OrthoDB" id="9789509at2"/>
<feature type="domain" description="GS catalytic" evidence="4">
    <location>
        <begin position="122"/>
        <end position="463"/>
    </location>
</feature>
<keyword evidence="6" id="KW-1185">Reference proteome</keyword>
<evidence type="ECO:0000256" key="3">
    <source>
        <dbReference type="RuleBase" id="RU000384"/>
    </source>
</evidence>
<dbReference type="Gene3D" id="3.10.20.70">
    <property type="entry name" value="Glutamine synthetase, N-terminal domain"/>
    <property type="match status" value="1"/>
</dbReference>
<sequence length="463" mass="50852">MNYGDAATLDELNAFLALYPDTEMMEVLSPDINGILRGKRIPREEFETFFTKGLKSPASSNLMNSHGDVPDELGYGMGDGDPDKIIYPIAGTLAPVPWLRSRPAQVIAGLRELNGDICYFDPRNILQRALEPLTAMGLKPVVATETEFYLIETGDDGLPQPLLPAVPGSALRQQGIQYGMMEDLWDQDEFLSAVKDAAKAQNLPMTTVLSEFSPGQLEINLHHNDDVLAACDQGVMFKRLIKGCARAQGVGASFMAKPFADIAGCGLHIHISLYDQQGNNIFADTASQQVPPVSEKMRHAVGGLAEIMADAMAIYSPNANSYRRLRPGNFAPLSPIWGYNHRAMSLRIPVSGAKDMRIEHRVAGADANPYLVMASLLAGIHHGLTQQCDPGAMVEEGTMMTEEAITLPVRWDAALQAFKHSQLLPKYLGEQYHGIYSLVKQAECDDYHAQVNPLDYQYYLRAV</sequence>
<dbReference type="SUPFAM" id="SSF54368">
    <property type="entry name" value="Glutamine synthetase, N-terminal domain"/>
    <property type="match status" value="1"/>
</dbReference>
<dbReference type="Proteomes" id="UP000193450">
    <property type="component" value="Chromosome"/>
</dbReference>
<dbReference type="RefSeq" id="WP_085760152.1">
    <property type="nucleotide sequence ID" value="NZ_CP019343.1"/>
</dbReference>
<dbReference type="SUPFAM" id="SSF55931">
    <property type="entry name" value="Glutamine synthetase/guanido kinase"/>
    <property type="match status" value="1"/>
</dbReference>
<dbReference type="KEGG" id="osg:BST96_18745"/>
<dbReference type="InterPro" id="IPR036651">
    <property type="entry name" value="Gln_synt_N_sf"/>
</dbReference>
<evidence type="ECO:0000256" key="2">
    <source>
        <dbReference type="PROSITE-ProRule" id="PRU01331"/>
    </source>
</evidence>
<keyword evidence="1" id="KW-0436">Ligase</keyword>
<dbReference type="AlphaFoldDB" id="A0A1X9NQ17"/>
<dbReference type="SMART" id="SM01230">
    <property type="entry name" value="Gln-synt_C"/>
    <property type="match status" value="1"/>
</dbReference>
<reference evidence="5 6" key="1">
    <citation type="submission" date="2016-11" db="EMBL/GenBank/DDBJ databases">
        <title>Trade-off between light-utilization and light-protection in marine flavobacteria.</title>
        <authorList>
            <person name="Kumagai Y."/>
        </authorList>
    </citation>
    <scope>NUCLEOTIDE SEQUENCE [LARGE SCALE GENOMIC DNA]</scope>
    <source>
        <strain evidence="5 6">NBRC 107125</strain>
    </source>
</reference>
<dbReference type="InterPro" id="IPR008146">
    <property type="entry name" value="Gln_synth_cat_dom"/>
</dbReference>
<evidence type="ECO:0000256" key="1">
    <source>
        <dbReference type="ARBA" id="ARBA00022598"/>
    </source>
</evidence>
<dbReference type="STRING" id="716816.BST96_18745"/>